<sequence length="496" mass="55831">MTDDQPDSYQSDSHQSDLLQQTLSISETEQAKHKSDDEFDDTVLNLSDYLSAVSMVLSHTFNHKVWVKAEIRNLSSKSGHYYFELAEKSDDGSVVASCRATLWRYQASGVLDKFRHATGSELTANLSVMLKVAANFHRLYGFSLNIDDIDPNYTLGDLARQYTAMIERLDNENLLHANQKIPKPFDIQHVLVIAPQDAAGLGDFRKESDLLEQHGVCQFHYYHATFQGNHAPKEIQEAITLAFRQLTSRPDVVVIIRGGGSVGDLAYLNDYELAVLVAKLPVPVWVGIGHARDRVILDDVAQRRFDTPSKVITGIINQLQTITNQAQQAFINIQTTANRLTSLAHTLNHTQMMHIKSASMQQTAIAKTQCVSYLQLVKRQSHVAIHQVHQRCDAHINQVKQHAFYDLKSTSNQADQQLLQVKQSAYWQLATAKKQTQHQQQMILTQHPKRVLEKGYVLIKDHHGKAISTVKNLNLGQQIQLEFKDGQANATIISPS</sequence>
<accession>A0A1T0CKR6</accession>
<dbReference type="AlphaFoldDB" id="A0A1T0CKR6"/>
<keyword evidence="3 5" id="KW-0378">Hydrolase</keyword>
<comment type="catalytic activity">
    <reaction evidence="5">
        <text>Exonucleolytic cleavage in either 5'- to 3'- or 3'- to 5'-direction to yield nucleoside 5'-phosphates.</text>
        <dbReference type="EC" id="3.1.11.6"/>
    </reaction>
</comment>
<dbReference type="STRING" id="90241.B0682_01295"/>
<reference evidence="9 10" key="1">
    <citation type="submission" date="2017-02" db="EMBL/GenBank/DDBJ databases">
        <title>Draft genome sequence of Moraxella lincolnii CCUG 9405T type strain.</title>
        <authorList>
            <person name="Salva-Serra F."/>
            <person name="Engstrom-Jakobsson H."/>
            <person name="Thorell K."/>
            <person name="Jaen-Luchoro D."/>
            <person name="Gonzales-Siles L."/>
            <person name="Karlsson R."/>
            <person name="Yazdan S."/>
            <person name="Boulund F."/>
            <person name="Johnning A."/>
            <person name="Engstrand L."/>
            <person name="Kristiansson E."/>
            <person name="Moore E."/>
        </authorList>
    </citation>
    <scope>NUCLEOTIDE SEQUENCE [LARGE SCALE GENOMIC DNA]</scope>
    <source>
        <strain evidence="9 10">CCUG 9405</strain>
    </source>
</reference>
<comment type="similarity">
    <text evidence="5">Belongs to the XseA family.</text>
</comment>
<evidence type="ECO:0000259" key="8">
    <source>
        <dbReference type="Pfam" id="PF13742"/>
    </source>
</evidence>
<evidence type="ECO:0000313" key="10">
    <source>
        <dbReference type="Proteomes" id="UP000191094"/>
    </source>
</evidence>
<feature type="domain" description="Exonuclease VII large subunit C-terminal" evidence="7">
    <location>
        <begin position="174"/>
        <end position="490"/>
    </location>
</feature>
<dbReference type="PANTHER" id="PTHR30008">
    <property type="entry name" value="EXODEOXYRIBONUCLEASE 7 LARGE SUBUNIT"/>
    <property type="match status" value="1"/>
</dbReference>
<dbReference type="Pfam" id="PF02601">
    <property type="entry name" value="Exonuc_VII_L"/>
    <property type="match status" value="1"/>
</dbReference>
<keyword evidence="1" id="KW-0963">Cytoplasm</keyword>
<evidence type="ECO:0000256" key="6">
    <source>
        <dbReference type="SAM" id="MobiDB-lite"/>
    </source>
</evidence>
<organism evidence="9 10">
    <name type="scientific">Lwoffella lincolnii</name>
    <dbReference type="NCBI Taxonomy" id="90241"/>
    <lineage>
        <taxon>Bacteria</taxon>
        <taxon>Pseudomonadati</taxon>
        <taxon>Pseudomonadota</taxon>
        <taxon>Gammaproteobacteria</taxon>
        <taxon>Moraxellales</taxon>
        <taxon>Moraxellaceae</taxon>
        <taxon>Lwoffella</taxon>
    </lineage>
</organism>
<dbReference type="InterPro" id="IPR025824">
    <property type="entry name" value="OB-fold_nuc-bd_dom"/>
</dbReference>
<dbReference type="RefSeq" id="WP_078306317.1">
    <property type="nucleotide sequence ID" value="NZ_MUYT01000001.1"/>
</dbReference>
<gene>
    <name evidence="9" type="ORF">B0682_01295</name>
</gene>
<dbReference type="PANTHER" id="PTHR30008:SF0">
    <property type="entry name" value="EXODEOXYRIBONUCLEASE 7 LARGE SUBUNIT"/>
    <property type="match status" value="1"/>
</dbReference>
<dbReference type="Pfam" id="PF13742">
    <property type="entry name" value="tRNA_anti_2"/>
    <property type="match status" value="1"/>
</dbReference>
<evidence type="ECO:0000256" key="3">
    <source>
        <dbReference type="ARBA" id="ARBA00022801"/>
    </source>
</evidence>
<dbReference type="GO" id="GO:0003676">
    <property type="term" value="F:nucleic acid binding"/>
    <property type="evidence" value="ECO:0007669"/>
    <property type="project" value="InterPro"/>
</dbReference>
<comment type="subcellular location">
    <subcellularLocation>
        <location evidence="5">Cytoplasm</location>
    </subcellularLocation>
</comment>
<dbReference type="InterPro" id="IPR020579">
    <property type="entry name" value="Exonuc_VII_lsu_C"/>
</dbReference>
<dbReference type="GO" id="GO:0008855">
    <property type="term" value="F:exodeoxyribonuclease VII activity"/>
    <property type="evidence" value="ECO:0007669"/>
    <property type="project" value="UniProtKB-UniRule"/>
</dbReference>
<dbReference type="EC" id="3.1.11.6" evidence="5"/>
<dbReference type="GO" id="GO:0009318">
    <property type="term" value="C:exodeoxyribonuclease VII complex"/>
    <property type="evidence" value="ECO:0007669"/>
    <property type="project" value="UniProtKB-UniRule"/>
</dbReference>
<keyword evidence="4 5" id="KW-0269">Exonuclease</keyword>
<dbReference type="EMBL" id="MUYT01000001">
    <property type="protein sequence ID" value="OOS22914.1"/>
    <property type="molecule type" value="Genomic_DNA"/>
</dbReference>
<feature type="compositionally biased region" description="Low complexity" evidence="6">
    <location>
        <begin position="7"/>
        <end position="24"/>
    </location>
</feature>
<proteinExistence type="inferred from homology"/>
<dbReference type="CDD" id="cd04489">
    <property type="entry name" value="ExoVII_LU_OBF"/>
    <property type="match status" value="1"/>
</dbReference>
<comment type="caution">
    <text evidence="9">The sequence shown here is derived from an EMBL/GenBank/DDBJ whole genome shotgun (WGS) entry which is preliminary data.</text>
</comment>
<feature type="domain" description="OB-fold nucleic acid binding" evidence="8">
    <location>
        <begin position="46"/>
        <end position="150"/>
    </location>
</feature>
<evidence type="ECO:0000259" key="7">
    <source>
        <dbReference type="Pfam" id="PF02601"/>
    </source>
</evidence>
<dbReference type="GO" id="GO:0005737">
    <property type="term" value="C:cytoplasm"/>
    <property type="evidence" value="ECO:0007669"/>
    <property type="project" value="UniProtKB-SubCell"/>
</dbReference>
<evidence type="ECO:0000256" key="1">
    <source>
        <dbReference type="ARBA" id="ARBA00022490"/>
    </source>
</evidence>
<dbReference type="Proteomes" id="UP000191094">
    <property type="component" value="Unassembled WGS sequence"/>
</dbReference>
<keyword evidence="10" id="KW-1185">Reference proteome</keyword>
<evidence type="ECO:0000256" key="5">
    <source>
        <dbReference type="RuleBase" id="RU004355"/>
    </source>
</evidence>
<protein>
    <recommendedName>
        <fullName evidence="5">Exodeoxyribonuclease 7 large subunit</fullName>
        <ecNumber evidence="5">3.1.11.6</ecNumber>
    </recommendedName>
</protein>
<dbReference type="OrthoDB" id="7235451at2"/>
<feature type="region of interest" description="Disordered" evidence="6">
    <location>
        <begin position="1"/>
        <end position="37"/>
    </location>
</feature>
<dbReference type="GO" id="GO:0006308">
    <property type="term" value="P:DNA catabolic process"/>
    <property type="evidence" value="ECO:0007669"/>
    <property type="project" value="UniProtKB-UniRule"/>
</dbReference>
<keyword evidence="2 5" id="KW-0540">Nuclease</keyword>
<evidence type="ECO:0000313" key="9">
    <source>
        <dbReference type="EMBL" id="OOS22914.1"/>
    </source>
</evidence>
<evidence type="ECO:0000256" key="4">
    <source>
        <dbReference type="ARBA" id="ARBA00022839"/>
    </source>
</evidence>
<evidence type="ECO:0000256" key="2">
    <source>
        <dbReference type="ARBA" id="ARBA00022722"/>
    </source>
</evidence>
<dbReference type="NCBIfam" id="TIGR00237">
    <property type="entry name" value="xseA"/>
    <property type="match status" value="1"/>
</dbReference>
<dbReference type="InterPro" id="IPR003753">
    <property type="entry name" value="Exonuc_VII_L"/>
</dbReference>
<name>A0A1T0CKR6_9GAMM</name>